<dbReference type="InterPro" id="IPR006311">
    <property type="entry name" value="TAT_signal"/>
</dbReference>
<keyword evidence="2" id="KW-1185">Reference proteome</keyword>
<dbReference type="KEGG" id="fgi:OP10G_0956"/>
<dbReference type="PROSITE" id="PS51318">
    <property type="entry name" value="TAT"/>
    <property type="match status" value="1"/>
</dbReference>
<organism evidence="1 2">
    <name type="scientific">Fimbriimonas ginsengisoli Gsoil 348</name>
    <dbReference type="NCBI Taxonomy" id="661478"/>
    <lineage>
        <taxon>Bacteria</taxon>
        <taxon>Bacillati</taxon>
        <taxon>Armatimonadota</taxon>
        <taxon>Fimbriimonadia</taxon>
        <taxon>Fimbriimonadales</taxon>
        <taxon>Fimbriimonadaceae</taxon>
        <taxon>Fimbriimonas</taxon>
    </lineage>
</organism>
<dbReference type="OrthoDB" id="9758822at2"/>
<sequence>MENDQLKQAGASRRDLLKGAALAGLVGGPTRVLSHAVEAAPSFVTLLRPPDLVRTFGVDNHEIKIEKTREGVWEGNGVEVEIAVHGNHVRLSLRSKDNVCRIHVRWHGDMRSVKRYLGDHWERSYGDLEWRGEVPGRTMPWYFMAFDGHRTHGYGVRTGPAAMCFWNADAQGVSLWADVRSGGAPVELGPHTLEVAEIVCREGRSGESPFAATQAFCRQMCLHPRLPEKPVYGTNDWNYAYGNNSAELIAGVSGLISELSPDKDNRPYSVIDEGWAEGPFQGNFGHGPWVGNPRFGDMATFAARLKGLGVRPGIWFRPLTPLPDTPQSWRSARNSRYLDPTIPEVREHVASHIRRLVGWGYEMVKHDFTTWDLLGMWGFEMGASPTRDGWHLHDRSKTNAEAFTDLYRTIREAAGDARLIGCNTVSHLATGFHEVQRTGDDTSGRSWNRNRRMGVNTLAFRAAQHRAFYEVDPDIVAITKAVPWRLVEQWLRLVSESGTALFVAVEPEIVEPHHRVALKKAFEFAAKPQVIGEPLDWMETDCPRRWRLRGKETEFAWMGDDGAWPFGD</sequence>
<dbReference type="InterPro" id="IPR013785">
    <property type="entry name" value="Aldolase_TIM"/>
</dbReference>
<protein>
    <recommendedName>
        <fullName evidence="3">Alpha-galactosidase</fullName>
    </recommendedName>
</protein>
<dbReference type="AlphaFoldDB" id="A0A068NRS8"/>
<dbReference type="STRING" id="661478.OP10G_0956"/>
<dbReference type="Gene3D" id="3.20.20.70">
    <property type="entry name" value="Aldolase class I"/>
    <property type="match status" value="1"/>
</dbReference>
<dbReference type="NCBIfam" id="TIGR01409">
    <property type="entry name" value="TAT_signal_seq"/>
    <property type="match status" value="1"/>
</dbReference>
<dbReference type="InterPro" id="IPR017853">
    <property type="entry name" value="GH"/>
</dbReference>
<evidence type="ECO:0008006" key="3">
    <source>
        <dbReference type="Google" id="ProtNLM"/>
    </source>
</evidence>
<accession>A0A068NRS8</accession>
<dbReference type="eggNOG" id="COG3345">
    <property type="taxonomic scope" value="Bacteria"/>
</dbReference>
<dbReference type="InterPro" id="IPR019546">
    <property type="entry name" value="TAT_signal_bac_arc"/>
</dbReference>
<dbReference type="SUPFAM" id="SSF51445">
    <property type="entry name" value="(Trans)glycosidases"/>
    <property type="match status" value="1"/>
</dbReference>
<proteinExistence type="predicted"/>
<reference evidence="1 2" key="1">
    <citation type="journal article" date="2014" name="PLoS ONE">
        <title>The first complete genome sequence of the class fimbriimonadia in the phylum armatimonadetes.</title>
        <authorList>
            <person name="Hu Z.Y."/>
            <person name="Wang Y.Z."/>
            <person name="Im W.T."/>
            <person name="Wang S.Y."/>
            <person name="Zhao G.P."/>
            <person name="Zheng H.J."/>
            <person name="Quan Z.X."/>
        </authorList>
    </citation>
    <scope>NUCLEOTIDE SEQUENCE [LARGE SCALE GENOMIC DNA]</scope>
    <source>
        <strain evidence="1">Gsoil 348</strain>
    </source>
</reference>
<name>A0A068NRS8_FIMGI</name>
<dbReference type="EMBL" id="CP007139">
    <property type="protein sequence ID" value="AIE84324.1"/>
    <property type="molecule type" value="Genomic_DNA"/>
</dbReference>
<dbReference type="RefSeq" id="WP_025227032.1">
    <property type="nucleotide sequence ID" value="NZ_CP007139.1"/>
</dbReference>
<dbReference type="HOGENOM" id="CLU_499386_0_0_0"/>
<evidence type="ECO:0000313" key="2">
    <source>
        <dbReference type="Proteomes" id="UP000027982"/>
    </source>
</evidence>
<evidence type="ECO:0000313" key="1">
    <source>
        <dbReference type="EMBL" id="AIE84324.1"/>
    </source>
</evidence>
<gene>
    <name evidence="1" type="ORF">OP10G_0956</name>
</gene>
<dbReference type="Proteomes" id="UP000027982">
    <property type="component" value="Chromosome"/>
</dbReference>